<protein>
    <submittedName>
        <fullName evidence="1">Uncharacterized protein</fullName>
    </submittedName>
</protein>
<sequence>MDPAPIGPGAVHLDEFAMAPPVLLAGEDDEESADAHIVRGID</sequence>
<comment type="caution">
    <text evidence="1">The sequence shown here is derived from an EMBL/GenBank/DDBJ whole genome shotgun (WGS) entry which is preliminary data.</text>
</comment>
<gene>
    <name evidence="1" type="ORF">GCM10023323_52110</name>
</gene>
<accession>A0ABP9TC06</accession>
<proteinExistence type="predicted"/>
<reference evidence="2" key="1">
    <citation type="journal article" date="2019" name="Int. J. Syst. Evol. Microbiol.">
        <title>The Global Catalogue of Microorganisms (GCM) 10K type strain sequencing project: providing services to taxonomists for standard genome sequencing and annotation.</title>
        <authorList>
            <consortium name="The Broad Institute Genomics Platform"/>
            <consortium name="The Broad Institute Genome Sequencing Center for Infectious Disease"/>
            <person name="Wu L."/>
            <person name="Ma J."/>
        </authorList>
    </citation>
    <scope>NUCLEOTIDE SEQUENCE [LARGE SCALE GENOMIC DNA]</scope>
    <source>
        <strain evidence="2">JCM 18306</strain>
    </source>
</reference>
<evidence type="ECO:0000313" key="2">
    <source>
        <dbReference type="Proteomes" id="UP001499878"/>
    </source>
</evidence>
<keyword evidence="2" id="KW-1185">Reference proteome</keyword>
<name>A0ABP9TC06_9ACTN</name>
<dbReference type="Proteomes" id="UP001499878">
    <property type="component" value="Unassembled WGS sequence"/>
</dbReference>
<dbReference type="EMBL" id="BAABJR010000013">
    <property type="protein sequence ID" value="GAA5213007.1"/>
    <property type="molecule type" value="Genomic_DNA"/>
</dbReference>
<evidence type="ECO:0000313" key="1">
    <source>
        <dbReference type="EMBL" id="GAA5213007.1"/>
    </source>
</evidence>
<dbReference type="RefSeq" id="WP_345634389.1">
    <property type="nucleotide sequence ID" value="NZ_BAABJR010000013.1"/>
</dbReference>
<organism evidence="1 2">
    <name type="scientific">Streptomyces thinghirensis</name>
    <dbReference type="NCBI Taxonomy" id="551547"/>
    <lineage>
        <taxon>Bacteria</taxon>
        <taxon>Bacillati</taxon>
        <taxon>Actinomycetota</taxon>
        <taxon>Actinomycetes</taxon>
        <taxon>Kitasatosporales</taxon>
        <taxon>Streptomycetaceae</taxon>
        <taxon>Streptomyces</taxon>
    </lineage>
</organism>